<feature type="transmembrane region" description="Helical" evidence="1">
    <location>
        <begin position="48"/>
        <end position="69"/>
    </location>
</feature>
<reference evidence="3 5" key="1">
    <citation type="submission" date="2016-04" db="EMBL/GenBank/DDBJ databases">
        <title>Genome sequence of Methanosphaera cuniculi DSM 4103.</title>
        <authorList>
            <person name="Poehlein A."/>
            <person name="Seedorf H."/>
            <person name="Daniel R."/>
        </authorList>
    </citation>
    <scope>NUCLEOTIDE SEQUENCE [LARGE SCALE GENOMIC DNA]</scope>
    <source>
        <strain evidence="3 5">DSM 4103</strain>
    </source>
</reference>
<evidence type="ECO:0000313" key="2">
    <source>
        <dbReference type="EMBL" id="PAV06850.1"/>
    </source>
</evidence>
<evidence type="ECO:0008006" key="6">
    <source>
        <dbReference type="Google" id="ProtNLM"/>
    </source>
</evidence>
<keyword evidence="4" id="KW-1185">Reference proteome</keyword>
<dbReference type="AlphaFoldDB" id="A0A2A2HC00"/>
<keyword evidence="1" id="KW-0472">Membrane</keyword>
<dbReference type="OrthoDB" id="111943at2157"/>
<protein>
    <recommendedName>
        <fullName evidence="6">TrkH family potassium uptake protein</fullName>
    </recommendedName>
</protein>
<organism evidence="2 4">
    <name type="scientific">Methanosphaera cuniculi</name>
    <dbReference type="NCBI Taxonomy" id="1077256"/>
    <lineage>
        <taxon>Archaea</taxon>
        <taxon>Methanobacteriati</taxon>
        <taxon>Methanobacteriota</taxon>
        <taxon>Methanomada group</taxon>
        <taxon>Methanobacteria</taxon>
        <taxon>Methanobacteriales</taxon>
        <taxon>Methanobacteriaceae</taxon>
        <taxon>Methanosphaera</taxon>
    </lineage>
</organism>
<reference evidence="2 4" key="2">
    <citation type="journal article" date="2017" name="BMC Genomics">
        <title>Genomic analysis of methanogenic archaea reveals a shift towards energy conservation.</title>
        <authorList>
            <person name="Gilmore S.P."/>
            <person name="Henske J.K."/>
            <person name="Sexton J.A."/>
            <person name="Solomon K.V."/>
            <person name="Seppala S."/>
            <person name="Yoo J.I."/>
            <person name="Huyett L.M."/>
            <person name="Pressman A."/>
            <person name="Cogan J.Z."/>
            <person name="Kivenson V."/>
            <person name="Peng X."/>
            <person name="Tan Y."/>
            <person name="Valentine D.L."/>
            <person name="O'Malley M.A."/>
        </authorList>
    </citation>
    <scope>NUCLEOTIDE SEQUENCE [LARGE SCALE GENOMIC DNA]</scope>
    <source>
        <strain evidence="2 4">1R-7</strain>
    </source>
</reference>
<dbReference type="Proteomes" id="UP000217528">
    <property type="component" value="Unassembled WGS sequence"/>
</dbReference>
<dbReference type="EMBL" id="LMVN01000024">
    <property type="protein sequence ID" value="PAV06850.1"/>
    <property type="molecule type" value="Genomic_DNA"/>
</dbReference>
<keyword evidence="1" id="KW-0812">Transmembrane</keyword>
<dbReference type="RefSeq" id="WP_095609025.1">
    <property type="nucleotide sequence ID" value="NZ_LMVN01000024.1"/>
</dbReference>
<evidence type="ECO:0000256" key="1">
    <source>
        <dbReference type="SAM" id="Phobius"/>
    </source>
</evidence>
<sequence>MNSFFINKIKPSELKTIAYFTGTICIILGIFLLLPVIIALIYDTPKYTQAFLISAIITIVVGLLIRANFTRNKIGELSLKGALIFVFSIWGVTALFTSLPYFFTGLLGPLDAIFQGMS</sequence>
<evidence type="ECO:0000313" key="5">
    <source>
        <dbReference type="Proteomes" id="UP000246004"/>
    </source>
</evidence>
<proteinExistence type="predicted"/>
<evidence type="ECO:0000313" key="4">
    <source>
        <dbReference type="Proteomes" id="UP000217528"/>
    </source>
</evidence>
<keyword evidence="1" id="KW-1133">Transmembrane helix</keyword>
<dbReference type="PANTHER" id="PTHR32024:SF2">
    <property type="entry name" value="TRK SYSTEM POTASSIUM UPTAKE PROTEIN TRKG-RELATED"/>
    <property type="match status" value="1"/>
</dbReference>
<name>A0A2A2HC00_9EURY</name>
<feature type="transmembrane region" description="Helical" evidence="1">
    <location>
        <begin position="81"/>
        <end position="103"/>
    </location>
</feature>
<comment type="caution">
    <text evidence="2">The sequence shown here is derived from an EMBL/GenBank/DDBJ whole genome shotgun (WGS) entry which is preliminary data.</text>
</comment>
<gene>
    <name evidence="2" type="ORF">ASJ82_06935</name>
    <name evidence="3" type="ORF">MSCUN_03140</name>
</gene>
<feature type="transmembrane region" description="Helical" evidence="1">
    <location>
        <begin position="17"/>
        <end position="42"/>
    </location>
</feature>
<evidence type="ECO:0000313" key="3">
    <source>
        <dbReference type="EMBL" id="PWL08602.1"/>
    </source>
</evidence>
<dbReference type="PANTHER" id="PTHR32024">
    <property type="entry name" value="TRK SYSTEM POTASSIUM UPTAKE PROTEIN TRKG-RELATED"/>
    <property type="match status" value="1"/>
</dbReference>
<dbReference type="Proteomes" id="UP000246004">
    <property type="component" value="Unassembled WGS sequence"/>
</dbReference>
<accession>A0A2A2HC00</accession>
<dbReference type="EMBL" id="LWMS01000010">
    <property type="protein sequence ID" value="PWL08602.1"/>
    <property type="molecule type" value="Genomic_DNA"/>
</dbReference>